<comment type="caution">
    <text evidence="1">The sequence shown here is derived from an EMBL/GenBank/DDBJ whole genome shotgun (WGS) entry which is preliminary data.</text>
</comment>
<proteinExistence type="predicted"/>
<dbReference type="EMBL" id="JAVAJI010000028">
    <property type="protein sequence ID" value="MDP4545890.1"/>
    <property type="molecule type" value="Genomic_DNA"/>
</dbReference>
<organism evidence="1 2">
    <name type="scientific">Psychrobacter faecalis</name>
    <dbReference type="NCBI Taxonomy" id="180588"/>
    <lineage>
        <taxon>Bacteria</taxon>
        <taxon>Pseudomonadati</taxon>
        <taxon>Pseudomonadota</taxon>
        <taxon>Gammaproteobacteria</taxon>
        <taxon>Moraxellales</taxon>
        <taxon>Moraxellaceae</taxon>
        <taxon>Psychrobacter</taxon>
    </lineage>
</organism>
<accession>A0ABT9HJC9</accession>
<sequence length="63" mass="7138">MSASTFYILDDNGKFSHSRTGDIATLVDTVELLREEYVIVPPPEASPIYRWTDSKWTTDDTAN</sequence>
<evidence type="ECO:0000313" key="2">
    <source>
        <dbReference type="Proteomes" id="UP001228171"/>
    </source>
</evidence>
<keyword evidence="2" id="KW-1185">Reference proteome</keyword>
<reference evidence="1 2" key="1">
    <citation type="submission" date="2023-08" db="EMBL/GenBank/DDBJ databases">
        <authorList>
            <person name="Kumar R."/>
        </authorList>
    </citation>
    <scope>NUCLEOTIDE SEQUENCE [LARGE SCALE GENOMIC DNA]</scope>
    <source>
        <strain evidence="1 2">LUR13</strain>
    </source>
</reference>
<evidence type="ECO:0000313" key="1">
    <source>
        <dbReference type="EMBL" id="MDP4545890.1"/>
    </source>
</evidence>
<gene>
    <name evidence="1" type="ORF">Q8P09_12470</name>
</gene>
<name>A0ABT9HJC9_9GAMM</name>
<protein>
    <submittedName>
        <fullName evidence="1">Uncharacterized protein</fullName>
    </submittedName>
</protein>
<dbReference type="RefSeq" id="WP_305936086.1">
    <property type="nucleotide sequence ID" value="NZ_JAVAJI010000028.1"/>
</dbReference>
<dbReference type="Proteomes" id="UP001228171">
    <property type="component" value="Unassembled WGS sequence"/>
</dbReference>